<keyword evidence="2" id="KW-0812">Transmembrane</keyword>
<keyword evidence="2" id="KW-1133">Transmembrane helix</keyword>
<reference evidence="3 4" key="1">
    <citation type="journal article" date="2011" name="Cell">
        <title>Insight into structure and assembly of the nuclear pore complex by utilizing the genome of a eukaryotic thermophile.</title>
        <authorList>
            <person name="Amlacher S."/>
            <person name="Sarges P."/>
            <person name="Flemming D."/>
            <person name="van Noort V."/>
            <person name="Kunze R."/>
            <person name="Devos D.P."/>
            <person name="Arumugam M."/>
            <person name="Bork P."/>
            <person name="Hurt E."/>
        </authorList>
    </citation>
    <scope>NUCLEOTIDE SEQUENCE [LARGE SCALE GENOMIC DNA]</scope>
    <source>
        <strain evidence="4">DSM 1495 / CBS 144.50 / IMI 039719</strain>
    </source>
</reference>
<accession>G0SFJ4</accession>
<dbReference type="OMA" id="GVETTWC"/>
<gene>
    <name evidence="3" type="ORF">CTHT_0071050</name>
</gene>
<organism evidence="4">
    <name type="scientific">Chaetomium thermophilum (strain DSM 1495 / CBS 144.50 / IMI 039719)</name>
    <name type="common">Thermochaetoides thermophila</name>
    <dbReference type="NCBI Taxonomy" id="759272"/>
    <lineage>
        <taxon>Eukaryota</taxon>
        <taxon>Fungi</taxon>
        <taxon>Dikarya</taxon>
        <taxon>Ascomycota</taxon>
        <taxon>Pezizomycotina</taxon>
        <taxon>Sordariomycetes</taxon>
        <taxon>Sordariomycetidae</taxon>
        <taxon>Sordariales</taxon>
        <taxon>Chaetomiaceae</taxon>
        <taxon>Thermochaetoides</taxon>
    </lineage>
</organism>
<evidence type="ECO:0000313" key="3">
    <source>
        <dbReference type="EMBL" id="EGS17759.1"/>
    </source>
</evidence>
<evidence type="ECO:0000256" key="2">
    <source>
        <dbReference type="SAM" id="Phobius"/>
    </source>
</evidence>
<dbReference type="InterPro" id="IPR025187">
    <property type="entry name" value="DUF4112"/>
</dbReference>
<sequence>MSALAVNAVRQVAGKKISEKINHNSSDPYYERVPVYGKDGSVIKYKLQERAPPPGLSEHDQQVLKRVQKKARRFDTCFSCCCGMVKFGWSSIFGLIPLIGDGIEWLIALRLIWIASTIDDGLPKRIRAQMVFNIALDFALGLVPVIGDIIDIYYRANTRNAWLLYEHLEKKGRANVNPDGGNSTDGSESGHGESRPNVILPKDPDVESGVETTWCRVDKGKEPVKPATVSTTPASRDRMPPVGRLLTPARCETGPRPGLKDPRAVTRSGRRS</sequence>
<evidence type="ECO:0000256" key="1">
    <source>
        <dbReference type="SAM" id="MobiDB-lite"/>
    </source>
</evidence>
<dbReference type="Proteomes" id="UP000008066">
    <property type="component" value="Unassembled WGS sequence"/>
</dbReference>
<dbReference type="RefSeq" id="XP_006697377.1">
    <property type="nucleotide sequence ID" value="XM_006697314.1"/>
</dbReference>
<dbReference type="EMBL" id="GL988047">
    <property type="protein sequence ID" value="EGS17759.1"/>
    <property type="molecule type" value="Genomic_DNA"/>
</dbReference>
<dbReference type="PANTHER" id="PTHR35519:SF2">
    <property type="entry name" value="PH DOMAIN PROTEIN"/>
    <property type="match status" value="1"/>
</dbReference>
<evidence type="ECO:0008006" key="5">
    <source>
        <dbReference type="Google" id="ProtNLM"/>
    </source>
</evidence>
<keyword evidence="2" id="KW-0472">Membrane</keyword>
<dbReference type="HOGENOM" id="CLU_067862_1_1_1"/>
<evidence type="ECO:0000313" key="4">
    <source>
        <dbReference type="Proteomes" id="UP000008066"/>
    </source>
</evidence>
<dbReference type="AlphaFoldDB" id="G0SFJ4"/>
<feature type="transmembrane region" description="Helical" evidence="2">
    <location>
        <begin position="134"/>
        <end position="154"/>
    </location>
</feature>
<proteinExistence type="predicted"/>
<keyword evidence="4" id="KW-1185">Reference proteome</keyword>
<name>G0SFJ4_CHATD</name>
<dbReference type="eggNOG" id="ENOG502RXX6">
    <property type="taxonomic scope" value="Eukaryota"/>
</dbReference>
<dbReference type="Pfam" id="PF13430">
    <property type="entry name" value="DUF4112"/>
    <property type="match status" value="1"/>
</dbReference>
<dbReference type="PANTHER" id="PTHR35519">
    <property type="entry name" value="MEMBRANE PROTEINS"/>
    <property type="match status" value="1"/>
</dbReference>
<dbReference type="GeneID" id="18261143"/>
<dbReference type="OrthoDB" id="2103474at2759"/>
<protein>
    <recommendedName>
        <fullName evidence="5">DUF4112 domain-containing protein</fullName>
    </recommendedName>
</protein>
<dbReference type="KEGG" id="cthr:CTHT_0071050"/>
<feature type="region of interest" description="Disordered" evidence="1">
    <location>
        <begin position="174"/>
        <end position="272"/>
    </location>
</feature>